<organism evidence="1 2">
    <name type="scientific">Escherichia phage C130_2</name>
    <dbReference type="NCBI Taxonomy" id="2234093"/>
    <lineage>
        <taxon>Viruses</taxon>
        <taxon>Duplodnaviria</taxon>
        <taxon>Heunggongvirae</taxon>
        <taxon>Uroviricota</taxon>
        <taxon>Caudoviricetes</taxon>
        <taxon>Hungariovirus</taxon>
        <taxon>Hungariovirus C1302</taxon>
    </lineage>
</organism>
<sequence>MGMVQFPILFGDAVDAKDGQYIEKLPINLLAIARQVKGARGYLRTFPGLTQSHEVAGISRGVHWNTVKNQPYRIHGQKLYLNGEEIDDVGGIERAPMAHSTTSQGIVANNQLIMYKYTGERESFQNWKASDDYNGQPAEVTSFAWGDIKDVCHLRQRYIFCTKDSDLFWVSSLFNECRPDAVAPAYRAESMPDGIVAIRAWRDYVLAFGSATVEFFALTGSADQIYQGQQSYTTQAGTFSPYTVCQFADSFAMITTPASGMVTIGYLNAGGGQWQDIANNTVRRILAGYTQDQLKSSVLESLKYEDHELLLVHLPDRVLVYDNTPSQELGQRVWSVIKSGLYDDLYTAIDFCNEGNVITCGDRRRSIAGILDPATSNQYGEQQEIVCHTKLLDLSNQLLWDFEIDPGTMPGLNQAQTVWIAATEDGVTYGKEIKIEVNRAQHWLKRSIIKKVGRARFTVGFRIRAVGAAPCNLLGARVRTVD</sequence>
<dbReference type="EMBL" id="MH363708">
    <property type="protein sequence ID" value="AXC34339.1"/>
    <property type="molecule type" value="Genomic_DNA"/>
</dbReference>
<dbReference type="Pfam" id="PF11134">
    <property type="entry name" value="Phage_stabilise"/>
    <property type="match status" value="1"/>
</dbReference>
<dbReference type="Proteomes" id="UP000266204">
    <property type="component" value="Segment"/>
</dbReference>
<evidence type="ECO:0000313" key="2">
    <source>
        <dbReference type="Proteomes" id="UP000266204"/>
    </source>
</evidence>
<keyword evidence="2" id="KW-1185">Reference proteome</keyword>
<protein>
    <submittedName>
        <fullName evidence="1">DNA stabilization</fullName>
    </submittedName>
</protein>
<accession>A0A384ZRS0</accession>
<evidence type="ECO:0000313" key="1">
    <source>
        <dbReference type="EMBL" id="AXC34339.1"/>
    </source>
</evidence>
<proteinExistence type="predicted"/>
<gene>
    <name evidence="1" type="ORF">1302_0029</name>
</gene>
<name>A0A384ZRS0_9CAUD</name>
<reference evidence="1 2" key="1">
    <citation type="journal article" date="2018" name="Arch. Virol.">
        <title>Complete genome sequence of C130_2, a novel myovirus infecting pathogenic Escherichia coli and Shigella strains.</title>
        <authorList>
            <person name="Svab D."/>
            <person name="Falgenhauer L."/>
            <person name="Rohde M."/>
            <person name="Chakraborty T."/>
            <person name="Toth I."/>
        </authorList>
    </citation>
    <scope>NUCLEOTIDE SEQUENCE [LARGE SCALE GENOMIC DNA]</scope>
</reference>
<dbReference type="InterPro" id="IPR021098">
    <property type="entry name" value="Phage_P22_Gp10"/>
</dbReference>